<accession>A0A5J4G1C4</accession>
<reference evidence="3 4" key="1">
    <citation type="submission" date="2019-08" db="EMBL/GenBank/DDBJ databases">
        <title>Ulvibacter marinistellae sp. nov., isolated from a starfish, Patiria pectinifera.</title>
        <authorList>
            <person name="Kawano K."/>
            <person name="Ushijima N."/>
            <person name="Kihara M."/>
            <person name="Itoh H."/>
        </authorList>
    </citation>
    <scope>NUCLEOTIDE SEQUENCE [LARGE SCALE GENOMIC DNA]</scope>
    <source>
        <strain evidence="3 4">KK4</strain>
    </source>
</reference>
<keyword evidence="1" id="KW-0812">Transmembrane</keyword>
<dbReference type="Proteomes" id="UP000326994">
    <property type="component" value="Unassembled WGS sequence"/>
</dbReference>
<dbReference type="Pfam" id="PF12770">
    <property type="entry name" value="CHAT"/>
    <property type="match status" value="1"/>
</dbReference>
<organism evidence="3 4">
    <name type="scientific">Patiriisocius marinistellae</name>
    <dbReference type="NCBI Taxonomy" id="2494560"/>
    <lineage>
        <taxon>Bacteria</taxon>
        <taxon>Pseudomonadati</taxon>
        <taxon>Bacteroidota</taxon>
        <taxon>Flavobacteriia</taxon>
        <taxon>Flavobacteriales</taxon>
        <taxon>Flavobacteriaceae</taxon>
        <taxon>Patiriisocius</taxon>
    </lineage>
</organism>
<dbReference type="EMBL" id="BKCF01000002">
    <property type="protein sequence ID" value="GEQ86195.1"/>
    <property type="molecule type" value="Genomic_DNA"/>
</dbReference>
<gene>
    <name evidence="3" type="ORF">ULMS_17030</name>
</gene>
<keyword evidence="1" id="KW-0472">Membrane</keyword>
<dbReference type="AlphaFoldDB" id="A0A5J4G1C4"/>
<sequence>MYSQHYFDTYKGIVDNNDFRQSEIRIDSLLNSLKLENDMQGFIAIAHKFSIDLRKNSIEKAIFYANLEIETYNQLCIDDENFRNALFNLGRFYYTNNQFSESLDCFKIVAYANVDDNFTARAYCQIGKIYTVLGDYYRSVLYYEKGLDDLAILNDRKNLITHYLNVATVYEEIGTKESLDEMLFSLLKVDSLSKIVQIKERDQYILNNQLGDYYNNDLTFNYKISKKHYKKTIALAQKEKSTEVLGAAYNNTGLLLNKIKNDSAYIYLNKALDYIDEPEYTYQGLADYAYVNQDYKTAINYINQSIEYNIEKQKSKNEFIDVANLPESTDHYLLLLSIYRKATILVKKFEANNEIEPLNLALQNLKVADSIILFLQNKSQEESSKLHWRTEASAVYTLGVYIAELLNDENLAFSYIEKNKTSLLKEAIVKNTVKEQIPIRFKDRDFAFRKNISKIKIDLVANNTKKLRDSLFFLKLNYEDFQDSVKILMPPIDLKEITKPLSLKEVKDKMDDNMIIVSQIWNKNDEFSKDLFTLWISKNETILHKQKLSPNFENSILTLKNLLTTPFTTKESQTKFQNISHSLYKQLFATSSIKKMVKGKHLLIVPDGDLQNFVFDALITTNNSNDYLIKTNNISYANSVSFLYKNSERERIAKNGFLGFAPIKYDYDKLSNLPNSKNEIENSYRQFNGHIKLGTEATKKEFLKNSNNFNIIHLATHADAGEQPWIAFSDNKIYLNELYNSKNQAELVVLSACNTSLGETAKGEGVLSLTRGFFYAGANSVISNAWEANDKSTSEILQSFYKYFKEGMSKAKALQSAKIDYLKNHSLSESSPSYWASLLLVGGYEETITSNEGLSFLIIIIGSIIFMVFMFFAKKIQLKI</sequence>
<keyword evidence="1" id="KW-1133">Transmembrane helix</keyword>
<evidence type="ECO:0000256" key="1">
    <source>
        <dbReference type="SAM" id="Phobius"/>
    </source>
</evidence>
<proteinExistence type="predicted"/>
<feature type="transmembrane region" description="Helical" evidence="1">
    <location>
        <begin position="854"/>
        <end position="873"/>
    </location>
</feature>
<dbReference type="SMART" id="SM00028">
    <property type="entry name" value="TPR"/>
    <property type="match status" value="4"/>
</dbReference>
<evidence type="ECO:0000313" key="4">
    <source>
        <dbReference type="Proteomes" id="UP000326994"/>
    </source>
</evidence>
<dbReference type="Gene3D" id="1.25.40.10">
    <property type="entry name" value="Tetratricopeptide repeat domain"/>
    <property type="match status" value="2"/>
</dbReference>
<comment type="caution">
    <text evidence="3">The sequence shown here is derived from an EMBL/GenBank/DDBJ whole genome shotgun (WGS) entry which is preliminary data.</text>
</comment>
<protein>
    <recommendedName>
        <fullName evidence="2">CHAT domain-containing protein</fullName>
    </recommendedName>
</protein>
<dbReference type="InterPro" id="IPR019734">
    <property type="entry name" value="TPR_rpt"/>
</dbReference>
<dbReference type="InterPro" id="IPR024983">
    <property type="entry name" value="CHAT_dom"/>
</dbReference>
<evidence type="ECO:0000259" key="2">
    <source>
        <dbReference type="Pfam" id="PF12770"/>
    </source>
</evidence>
<dbReference type="PANTHER" id="PTHR10098">
    <property type="entry name" value="RAPSYN-RELATED"/>
    <property type="match status" value="1"/>
</dbReference>
<feature type="domain" description="CHAT" evidence="2">
    <location>
        <begin position="580"/>
        <end position="842"/>
    </location>
</feature>
<dbReference type="InterPro" id="IPR011990">
    <property type="entry name" value="TPR-like_helical_dom_sf"/>
</dbReference>
<keyword evidence="4" id="KW-1185">Reference proteome</keyword>
<dbReference type="OrthoDB" id="9771112at2"/>
<dbReference type="SUPFAM" id="SSF48452">
    <property type="entry name" value="TPR-like"/>
    <property type="match status" value="1"/>
</dbReference>
<evidence type="ECO:0000313" key="3">
    <source>
        <dbReference type="EMBL" id="GEQ86195.1"/>
    </source>
</evidence>
<dbReference type="RefSeq" id="WP_151894120.1">
    <property type="nucleotide sequence ID" value="NZ_BKCF01000002.1"/>
</dbReference>
<name>A0A5J4G1C4_9FLAO</name>